<dbReference type="InterPro" id="IPR045851">
    <property type="entry name" value="AMP-bd_C_sf"/>
</dbReference>
<dbReference type="Pfam" id="PF00501">
    <property type="entry name" value="AMP-binding"/>
    <property type="match status" value="1"/>
</dbReference>
<dbReference type="GO" id="GO:0016878">
    <property type="term" value="F:acid-thiol ligase activity"/>
    <property type="evidence" value="ECO:0007669"/>
    <property type="project" value="UniProtKB-ARBA"/>
</dbReference>
<dbReference type="InterPro" id="IPR042099">
    <property type="entry name" value="ANL_N_sf"/>
</dbReference>
<evidence type="ECO:0000259" key="2">
    <source>
        <dbReference type="Pfam" id="PF13193"/>
    </source>
</evidence>
<dbReference type="PANTHER" id="PTHR43767">
    <property type="entry name" value="LONG-CHAIN-FATTY-ACID--COA LIGASE"/>
    <property type="match status" value="1"/>
</dbReference>
<dbReference type="RefSeq" id="WP_048757716.1">
    <property type="nucleotide sequence ID" value="NZ_CCAZ020000002.1"/>
</dbReference>
<dbReference type="InterPro" id="IPR050237">
    <property type="entry name" value="ATP-dep_AMP-bd_enzyme"/>
</dbReference>
<dbReference type="Gene3D" id="3.40.50.12780">
    <property type="entry name" value="N-terminal domain of ligase-like"/>
    <property type="match status" value="1"/>
</dbReference>
<organism evidence="3 4">
    <name type="scientific">Afipia felis</name>
    <name type="common">Cat scratch disease bacillus</name>
    <dbReference type="NCBI Taxonomy" id="1035"/>
    <lineage>
        <taxon>Bacteria</taxon>
        <taxon>Pseudomonadati</taxon>
        <taxon>Pseudomonadota</taxon>
        <taxon>Alphaproteobacteria</taxon>
        <taxon>Hyphomicrobiales</taxon>
        <taxon>Nitrobacteraceae</taxon>
        <taxon>Afipia</taxon>
    </lineage>
</organism>
<feature type="domain" description="AMP-dependent synthetase/ligase" evidence="1">
    <location>
        <begin position="15"/>
        <end position="356"/>
    </location>
</feature>
<dbReference type="Gene3D" id="3.30.300.30">
    <property type="match status" value="1"/>
</dbReference>
<comment type="caution">
    <text evidence="3">The sequence shown here is derived from an EMBL/GenBank/DDBJ whole genome shotgun (WGS) entry which is preliminary data.</text>
</comment>
<sequence length="506" mass="55615">MTLSPNLGSLVDRSRAMDKIAIIDFDGTKSRDVTYAQLDELADGIARALTKRGYKRGDRIAILSANSSDCLAAHFGIMRAGFVSVPINHRLPRKTVDYIIQDSGAPLVFCDNERRAVIPDGIEVVNFDTPDYAAFVDRGPFEAVIPEKDEPSTFLYTSGSTGRPKGVILSHDAQRWVVEVRLADRDVEHERALVAAPLYHMNALALSHLVLAGHSSMVLMTQFKVQPYVDAIGCFKCTWLTSVPPMIAMMLDDKKAMATADLSSVTSLRMGSAPASETLLDEIRRVMPQVRILNAYGTTEGSPIVFGPHPDGKPTPTLSLGYKHRGVDLRIVDANGKEADEGVLEIRSPAMMNGYHNRPDIPVPFTRDGYYHTGDVFRRDADGFYYFIGRADDMFVSGGENIFPGEVERMLETHPDVMQACVVPIDDPLKGKKPVAFVRLAPGAKVDEAGLKAYALENGAAYQHPRSIWFIDEFPLASTNKIDRALLANRARDLSNAEKPEGAHAQ</sequence>
<gene>
    <name evidence="3" type="primary">sauT</name>
    <name evidence="3" type="ORF">BN961_03409</name>
</gene>
<evidence type="ECO:0000313" key="3">
    <source>
        <dbReference type="EMBL" id="CEG09977.1"/>
    </source>
</evidence>
<dbReference type="STRING" id="1035.BN961_03409"/>
<dbReference type="EMBL" id="CCAZ020000002">
    <property type="protein sequence ID" value="CEG09977.1"/>
    <property type="molecule type" value="Genomic_DNA"/>
</dbReference>
<dbReference type="Proteomes" id="UP000035762">
    <property type="component" value="Unassembled WGS sequence"/>
</dbReference>
<protein>
    <submittedName>
        <fullName evidence="3">Sulfoacetate--CoA ligase</fullName>
    </submittedName>
</protein>
<dbReference type="PANTHER" id="PTHR43767:SF1">
    <property type="entry name" value="NONRIBOSOMAL PEPTIDE SYNTHASE PES1 (EUROFUNG)-RELATED"/>
    <property type="match status" value="1"/>
</dbReference>
<dbReference type="InterPro" id="IPR020845">
    <property type="entry name" value="AMP-binding_CS"/>
</dbReference>
<dbReference type="AlphaFoldDB" id="A0A090MUG6"/>
<dbReference type="InterPro" id="IPR000873">
    <property type="entry name" value="AMP-dep_synth/lig_dom"/>
</dbReference>
<dbReference type="OrthoDB" id="9803968at2"/>
<dbReference type="PROSITE" id="PS00455">
    <property type="entry name" value="AMP_BINDING"/>
    <property type="match status" value="1"/>
</dbReference>
<evidence type="ECO:0000259" key="1">
    <source>
        <dbReference type="Pfam" id="PF00501"/>
    </source>
</evidence>
<dbReference type="InterPro" id="IPR025110">
    <property type="entry name" value="AMP-bd_C"/>
</dbReference>
<name>A0A090MUG6_AFIFE</name>
<keyword evidence="3" id="KW-0436">Ligase</keyword>
<reference evidence="3 4" key="1">
    <citation type="journal article" date="2014" name="Genome Announc.">
        <title>Genome Sequence of Afipia felis Strain 76713, Isolated in Hospital Water Using an Amoeba Co-Culture Procedure.</title>
        <authorList>
            <person name="Benamar S."/>
            <person name="La Scola B."/>
            <person name="Croce O."/>
        </authorList>
    </citation>
    <scope>NUCLEOTIDE SEQUENCE [LARGE SCALE GENOMIC DNA]</scope>
    <source>
        <strain evidence="3 4">76713</strain>
    </source>
</reference>
<evidence type="ECO:0000313" key="4">
    <source>
        <dbReference type="Proteomes" id="UP000035762"/>
    </source>
</evidence>
<proteinExistence type="predicted"/>
<keyword evidence="4" id="KW-1185">Reference proteome</keyword>
<feature type="domain" description="AMP-binding enzyme C-terminal" evidence="2">
    <location>
        <begin position="406"/>
        <end position="481"/>
    </location>
</feature>
<accession>A0A090MUG6</accession>
<dbReference type="Pfam" id="PF13193">
    <property type="entry name" value="AMP-binding_C"/>
    <property type="match status" value="1"/>
</dbReference>
<dbReference type="SUPFAM" id="SSF56801">
    <property type="entry name" value="Acetyl-CoA synthetase-like"/>
    <property type="match status" value="1"/>
</dbReference>